<evidence type="ECO:0000313" key="13">
    <source>
        <dbReference type="Proteomes" id="UP000000417"/>
    </source>
</evidence>
<name>Q67T00_SYMTH</name>
<reference evidence="12 13" key="1">
    <citation type="journal article" date="2004" name="Nucleic Acids Res.">
        <title>Genome sequence of Symbiobacterium thermophilum, an uncultivable bacterium that depends on microbial commensalism.</title>
        <authorList>
            <person name="Ueda K."/>
            <person name="Yamashita A."/>
            <person name="Ishikawa J."/>
            <person name="Shimada M."/>
            <person name="Watsuji T."/>
            <person name="Morimura K."/>
            <person name="Ikeda H."/>
            <person name="Hattori M."/>
            <person name="Beppu T."/>
        </authorList>
    </citation>
    <scope>NUCLEOTIDE SEQUENCE [LARGE SCALE GENOMIC DNA]</scope>
    <source>
        <strain evidence="13">T / IAM 14863</strain>
    </source>
</reference>
<feature type="short sequence motif" description="'KMSKS' region" evidence="10">
    <location>
        <begin position="287"/>
        <end position="291"/>
    </location>
</feature>
<dbReference type="Proteomes" id="UP000000417">
    <property type="component" value="Chromosome"/>
</dbReference>
<keyword evidence="7 10" id="KW-0648">Protein biosynthesis</keyword>
<protein>
    <recommendedName>
        <fullName evidence="10">Lysine--tRNA ligase</fullName>
        <ecNumber evidence="10">6.1.1.6</ecNumber>
    </recommendedName>
    <alternativeName>
        <fullName evidence="10">Lysyl-tRNA synthetase</fullName>
        <shortName evidence="10">LysRS</shortName>
    </alternativeName>
</protein>
<dbReference type="HAMAP" id="MF_00177">
    <property type="entry name" value="Lys_tRNA_synth_class1"/>
    <property type="match status" value="1"/>
</dbReference>
<evidence type="ECO:0000256" key="9">
    <source>
        <dbReference type="ARBA" id="ARBA00048573"/>
    </source>
</evidence>
<organism evidence="12 13">
    <name type="scientific">Symbiobacterium thermophilum (strain DSM 24528 / JCM 14929 / IAM 14863 / T)</name>
    <dbReference type="NCBI Taxonomy" id="292459"/>
    <lineage>
        <taxon>Bacteria</taxon>
        <taxon>Bacillati</taxon>
        <taxon>Bacillota</taxon>
        <taxon>Clostridia</taxon>
        <taxon>Eubacteriales</taxon>
        <taxon>Symbiobacteriaceae</taxon>
        <taxon>Symbiobacterium</taxon>
    </lineage>
</organism>
<dbReference type="KEGG" id="sth:STH208"/>
<comment type="catalytic activity">
    <reaction evidence="9 10">
        <text>tRNA(Lys) + L-lysine + ATP = L-lysyl-tRNA(Lys) + AMP + diphosphate</text>
        <dbReference type="Rhea" id="RHEA:20792"/>
        <dbReference type="Rhea" id="RHEA-COMP:9696"/>
        <dbReference type="Rhea" id="RHEA-COMP:9697"/>
        <dbReference type="ChEBI" id="CHEBI:30616"/>
        <dbReference type="ChEBI" id="CHEBI:32551"/>
        <dbReference type="ChEBI" id="CHEBI:33019"/>
        <dbReference type="ChEBI" id="CHEBI:78442"/>
        <dbReference type="ChEBI" id="CHEBI:78529"/>
        <dbReference type="ChEBI" id="CHEBI:456215"/>
        <dbReference type="EC" id="6.1.1.6"/>
    </reaction>
</comment>
<evidence type="ECO:0000256" key="1">
    <source>
        <dbReference type="ARBA" id="ARBA00004496"/>
    </source>
</evidence>
<dbReference type="InterPro" id="IPR014729">
    <property type="entry name" value="Rossmann-like_a/b/a_fold"/>
</dbReference>
<dbReference type="InterPro" id="IPR045462">
    <property type="entry name" value="aa-tRNA-synth_I_cd-bd"/>
</dbReference>
<evidence type="ECO:0000256" key="4">
    <source>
        <dbReference type="ARBA" id="ARBA00022598"/>
    </source>
</evidence>
<dbReference type="GO" id="GO:0004824">
    <property type="term" value="F:lysine-tRNA ligase activity"/>
    <property type="evidence" value="ECO:0007669"/>
    <property type="project" value="UniProtKB-UniRule"/>
</dbReference>
<evidence type="ECO:0000256" key="5">
    <source>
        <dbReference type="ARBA" id="ARBA00022741"/>
    </source>
</evidence>
<dbReference type="PANTHER" id="PTHR37940:SF1">
    <property type="entry name" value="LYSINE--TRNA LIGASE"/>
    <property type="match status" value="1"/>
</dbReference>
<keyword evidence="3 10" id="KW-0963">Cytoplasm</keyword>
<feature type="binding site" evidence="10">
    <location>
        <position position="290"/>
    </location>
    <ligand>
        <name>ATP</name>
        <dbReference type="ChEBI" id="CHEBI:30616"/>
    </ligand>
</feature>
<evidence type="ECO:0000256" key="7">
    <source>
        <dbReference type="ARBA" id="ARBA00022917"/>
    </source>
</evidence>
<dbReference type="PANTHER" id="PTHR37940">
    <property type="entry name" value="LYSINE--TRNA LIGASE"/>
    <property type="match status" value="1"/>
</dbReference>
<feature type="domain" description="Aminoacyl-tRNA synthetase class I anticodon-binding" evidence="11">
    <location>
        <begin position="403"/>
        <end position="502"/>
    </location>
</feature>
<dbReference type="eggNOG" id="COG1384">
    <property type="taxonomic scope" value="Bacteria"/>
</dbReference>
<gene>
    <name evidence="12" type="primary">lysS2</name>
    <name evidence="10" type="synonym">lysS</name>
    <name evidence="12" type="ordered locus">STH208</name>
</gene>
<sequence>MMSNYPNLWPYQEAQRIIERWPDKPRYILETGFGASGHPHMGTIGEVVRTFYVAKALREMGRESEIIVFSDDMDGLRKIPTNIDAPWLQEHLGKPVTRIPDPYGCHQSFGHHMDAELLEMMAKTEIQATFRSATDCYADGTFDEGIRHMFRHMQGIIDLVLPTMRPENREGWFPWLPVCENCGKVYTTRVESYDPDAVTVTYSCTGSFRDVHGCGYRGTQSALGGRGKFFWKADWALRWYVFGVNFEMHGKDLIDSAKLSKAIVRLLGGDPPNTMFYELFLTEEGRKISKSSGIGISMENWGRWGTQDSLNLLMFRNPRQQKRLSPETVIQYTDETLTMSPEDPQYPFIYYHGDRPDLGGLRYSDIINLVNAISETDPDVLLEYLGRSFGHERIRANEPFVRELLEKAIHYYEDFILPTRRTPELTEAEWALVEEFEQLIERTDDAEEIQTGVFDIARAHGMQPKRFFQILYGVLLGSDSGPRIGGFVTLVGKDRIRELIRTAREKARS</sequence>
<dbReference type="EC" id="6.1.1.6" evidence="10"/>
<dbReference type="GO" id="GO:0005524">
    <property type="term" value="F:ATP binding"/>
    <property type="evidence" value="ECO:0007669"/>
    <property type="project" value="UniProtKB-UniRule"/>
</dbReference>
<dbReference type="SUPFAM" id="SSF48163">
    <property type="entry name" value="An anticodon-binding domain of class I aminoacyl-tRNA synthetases"/>
    <property type="match status" value="1"/>
</dbReference>
<evidence type="ECO:0000256" key="3">
    <source>
        <dbReference type="ARBA" id="ARBA00022490"/>
    </source>
</evidence>
<dbReference type="HOGENOM" id="CLU_025562_2_0_9"/>
<keyword evidence="8 10" id="KW-0030">Aminoacyl-tRNA synthetase</keyword>
<dbReference type="Pfam" id="PF01921">
    <property type="entry name" value="tRNA-synt_1f"/>
    <property type="match status" value="1"/>
</dbReference>
<dbReference type="GO" id="GO:0006430">
    <property type="term" value="P:lysyl-tRNA aminoacylation"/>
    <property type="evidence" value="ECO:0007669"/>
    <property type="project" value="UniProtKB-UniRule"/>
</dbReference>
<dbReference type="Gene3D" id="1.10.10.350">
    <property type="match status" value="1"/>
</dbReference>
<accession>Q67T00</accession>
<dbReference type="InterPro" id="IPR020751">
    <property type="entry name" value="aa-tRNA-synth_I_codon-bd_sub2"/>
</dbReference>
<keyword evidence="4 10" id="KW-0436">Ligase</keyword>
<dbReference type="InterPro" id="IPR002904">
    <property type="entry name" value="Lys-tRNA-ligase"/>
</dbReference>
<dbReference type="NCBIfam" id="TIGR00467">
    <property type="entry name" value="lysS_arch"/>
    <property type="match status" value="1"/>
</dbReference>
<dbReference type="AlphaFoldDB" id="Q67T00"/>
<dbReference type="STRING" id="292459.STH208"/>
<dbReference type="GO" id="GO:0005737">
    <property type="term" value="C:cytoplasm"/>
    <property type="evidence" value="ECO:0007669"/>
    <property type="project" value="UniProtKB-SubCell"/>
</dbReference>
<comment type="subcellular location">
    <subcellularLocation>
        <location evidence="1 10">Cytoplasm</location>
    </subcellularLocation>
</comment>
<dbReference type="SUPFAM" id="SSF52374">
    <property type="entry name" value="Nucleotidylyl transferase"/>
    <property type="match status" value="1"/>
</dbReference>
<evidence type="ECO:0000313" key="12">
    <source>
        <dbReference type="EMBL" id="BAD39193.1"/>
    </source>
</evidence>
<dbReference type="InterPro" id="IPR008925">
    <property type="entry name" value="aa_tRNA-synth_I_cd-bd_sf"/>
</dbReference>
<dbReference type="GO" id="GO:0000049">
    <property type="term" value="F:tRNA binding"/>
    <property type="evidence" value="ECO:0007669"/>
    <property type="project" value="InterPro"/>
</dbReference>
<dbReference type="Gene3D" id="3.40.50.620">
    <property type="entry name" value="HUPs"/>
    <property type="match status" value="2"/>
</dbReference>
<evidence type="ECO:0000259" key="11">
    <source>
        <dbReference type="Pfam" id="PF19269"/>
    </source>
</evidence>
<dbReference type="Pfam" id="PF19269">
    <property type="entry name" value="Anticodon_2"/>
    <property type="match status" value="1"/>
</dbReference>
<proteinExistence type="inferred from homology"/>
<keyword evidence="5 10" id="KW-0547">Nucleotide-binding</keyword>
<dbReference type="EMBL" id="AP006840">
    <property type="protein sequence ID" value="BAD39193.1"/>
    <property type="molecule type" value="Genomic_DNA"/>
</dbReference>
<comment type="similarity">
    <text evidence="2 10">Belongs to the class-I aminoacyl-tRNA synthetase family.</text>
</comment>
<evidence type="ECO:0000256" key="10">
    <source>
        <dbReference type="HAMAP-Rule" id="MF_00177"/>
    </source>
</evidence>
<feature type="short sequence motif" description="'HIGH' region" evidence="10">
    <location>
        <begin position="35"/>
        <end position="43"/>
    </location>
</feature>
<evidence type="ECO:0000256" key="6">
    <source>
        <dbReference type="ARBA" id="ARBA00022840"/>
    </source>
</evidence>
<evidence type="ECO:0000256" key="2">
    <source>
        <dbReference type="ARBA" id="ARBA00005594"/>
    </source>
</evidence>
<keyword evidence="6 10" id="KW-0067">ATP-binding</keyword>
<evidence type="ECO:0000256" key="8">
    <source>
        <dbReference type="ARBA" id="ARBA00023146"/>
    </source>
</evidence>
<keyword evidence="13" id="KW-1185">Reference proteome</keyword>